<organism evidence="1 2">
    <name type="scientific">Sphingomonas hankyongi</name>
    <dbReference type="NCBI Taxonomy" id="2908209"/>
    <lineage>
        <taxon>Bacteria</taxon>
        <taxon>Pseudomonadati</taxon>
        <taxon>Pseudomonadota</taxon>
        <taxon>Alphaproteobacteria</taxon>
        <taxon>Sphingomonadales</taxon>
        <taxon>Sphingomonadaceae</taxon>
        <taxon>Sphingomonas</taxon>
    </lineage>
</organism>
<evidence type="ECO:0000313" key="2">
    <source>
        <dbReference type="Proteomes" id="UP001165342"/>
    </source>
</evidence>
<dbReference type="RefSeq" id="WP_249831760.1">
    <property type="nucleotide sequence ID" value="NZ_JAMGBE010000003.1"/>
</dbReference>
<comment type="caution">
    <text evidence="1">The sequence shown here is derived from an EMBL/GenBank/DDBJ whole genome shotgun (WGS) entry which is preliminary data.</text>
</comment>
<sequence length="286" mass="31845">MADPEVVPIRPNGDPRHVRWLERISGAVRDRDWLGIGIEVSVVTIGVLLAFQIDQWGQNRRQSRDERQFLERMWRETAAGIRENDWVIQVHARNRRVAFEGLSQAGDHAALTQLAASPAACFGASFPGLGYNDTSYEELSASGRLNIVSDPDLRAALREVAAAQADAVTQLDYSRSQGIPVTEKLEPFLNLSFDSDGNRTCTVDWPALVRDHDARNAVVRSARLHSLMWQKRAYARDVLAKAHNAIACKLDKPDCQAKVPQIIGYRPMNDVLPPDLSRKAMSPTGK</sequence>
<accession>A0ABT0S332</accession>
<evidence type="ECO:0000313" key="1">
    <source>
        <dbReference type="EMBL" id="MCL6730262.1"/>
    </source>
</evidence>
<gene>
    <name evidence="1" type="ORF">LZ538_09375</name>
</gene>
<name>A0ABT0S332_9SPHN</name>
<dbReference type="EMBL" id="JAMGBE010000003">
    <property type="protein sequence ID" value="MCL6730262.1"/>
    <property type="molecule type" value="Genomic_DNA"/>
</dbReference>
<dbReference type="Proteomes" id="UP001165342">
    <property type="component" value="Unassembled WGS sequence"/>
</dbReference>
<protein>
    <submittedName>
        <fullName evidence="1">Uncharacterized protein</fullName>
    </submittedName>
</protein>
<reference evidence="1" key="1">
    <citation type="submission" date="2022-05" db="EMBL/GenBank/DDBJ databases">
        <authorList>
            <person name="Jo J.-H."/>
            <person name="Im W.-T."/>
        </authorList>
    </citation>
    <scope>NUCLEOTIDE SEQUENCE</scope>
    <source>
        <strain evidence="1">SE220</strain>
    </source>
</reference>
<keyword evidence="2" id="KW-1185">Reference proteome</keyword>
<proteinExistence type="predicted"/>